<evidence type="ECO:0000313" key="2">
    <source>
        <dbReference type="EMBL" id="MFC3146299.1"/>
    </source>
</evidence>
<dbReference type="InterPro" id="IPR024079">
    <property type="entry name" value="MetalloPept_cat_dom_sf"/>
</dbReference>
<evidence type="ECO:0000259" key="1">
    <source>
        <dbReference type="Pfam" id="PF14521"/>
    </source>
</evidence>
<keyword evidence="2" id="KW-0378">Hydrolase</keyword>
<feature type="domain" description="Lysine-specific metallo-endopeptidase" evidence="1">
    <location>
        <begin position="42"/>
        <end position="191"/>
    </location>
</feature>
<dbReference type="SUPFAM" id="SSF55486">
    <property type="entry name" value="Metalloproteases ('zincins'), catalytic domain"/>
    <property type="match status" value="1"/>
</dbReference>
<comment type="caution">
    <text evidence="2">The sequence shown here is derived from an EMBL/GenBank/DDBJ whole genome shotgun (WGS) entry which is preliminary data.</text>
</comment>
<dbReference type="RefSeq" id="WP_377300577.1">
    <property type="nucleotide sequence ID" value="NZ_CP180191.1"/>
</dbReference>
<gene>
    <name evidence="2" type="ORF">ACFOEN_01435</name>
</gene>
<keyword evidence="3" id="KW-1185">Reference proteome</keyword>
<name>A0ABV7GX95_9BURK</name>
<proteinExistence type="predicted"/>
<evidence type="ECO:0000313" key="3">
    <source>
        <dbReference type="Proteomes" id="UP001595556"/>
    </source>
</evidence>
<sequence length="196" mass="21038">MTITWDATWTTGHKHTVQAAMDRIQLMLTKAMMSIHAVQRDNAARALYVKHFNNAALDKLPAVTAVVRAMHDRVAKNAITMTFVPDLASFNALGFSLPAGVAYSNVGAFVVQSGIASGTPLTIYVGPSFFSGLVYLPKAPGDASGTGVLLHELSHGVGGTRDHAYTHSPNYKSLSAVQRVANADSYRAYAQEFDKL</sequence>
<dbReference type="InterPro" id="IPR029463">
    <property type="entry name" value="Lys_MEP"/>
</dbReference>
<dbReference type="EC" id="3.4.24.-" evidence="2"/>
<protein>
    <submittedName>
        <fullName evidence="2">M35 family metallo-endopeptidase</fullName>
        <ecNumber evidence="2">3.4.24.-</ecNumber>
    </submittedName>
</protein>
<organism evidence="2 3">
    <name type="scientific">Piscinibacterium candidicorallinum</name>
    <dbReference type="NCBI Taxonomy" id="1793872"/>
    <lineage>
        <taxon>Bacteria</taxon>
        <taxon>Pseudomonadati</taxon>
        <taxon>Pseudomonadota</taxon>
        <taxon>Betaproteobacteria</taxon>
        <taxon>Burkholderiales</taxon>
        <taxon>Piscinibacterium</taxon>
    </lineage>
</organism>
<dbReference type="Pfam" id="PF14521">
    <property type="entry name" value="Aspzincin_M35"/>
    <property type="match status" value="1"/>
</dbReference>
<dbReference type="Proteomes" id="UP001595556">
    <property type="component" value="Unassembled WGS sequence"/>
</dbReference>
<dbReference type="EMBL" id="JBHRTI010000003">
    <property type="protein sequence ID" value="MFC3146299.1"/>
    <property type="molecule type" value="Genomic_DNA"/>
</dbReference>
<dbReference type="GO" id="GO:0016787">
    <property type="term" value="F:hydrolase activity"/>
    <property type="evidence" value="ECO:0007669"/>
    <property type="project" value="UniProtKB-KW"/>
</dbReference>
<dbReference type="Gene3D" id="3.40.390.10">
    <property type="entry name" value="Collagenase (Catalytic Domain)"/>
    <property type="match status" value="1"/>
</dbReference>
<accession>A0ABV7GX95</accession>
<reference evidence="3" key="1">
    <citation type="journal article" date="2019" name="Int. J. Syst. Evol. Microbiol.">
        <title>The Global Catalogue of Microorganisms (GCM) 10K type strain sequencing project: providing services to taxonomists for standard genome sequencing and annotation.</title>
        <authorList>
            <consortium name="The Broad Institute Genomics Platform"/>
            <consortium name="The Broad Institute Genome Sequencing Center for Infectious Disease"/>
            <person name="Wu L."/>
            <person name="Ma J."/>
        </authorList>
    </citation>
    <scope>NUCLEOTIDE SEQUENCE [LARGE SCALE GENOMIC DNA]</scope>
    <source>
        <strain evidence="3">KCTC 52168</strain>
    </source>
</reference>